<gene>
    <name evidence="2" type="ORF">Dsi01nite_072700</name>
</gene>
<feature type="transmembrane region" description="Helical" evidence="1">
    <location>
        <begin position="6"/>
        <end position="26"/>
    </location>
</feature>
<evidence type="ECO:0000313" key="2">
    <source>
        <dbReference type="EMBL" id="GIG49229.1"/>
    </source>
</evidence>
<evidence type="ECO:0000313" key="3">
    <source>
        <dbReference type="Proteomes" id="UP000660611"/>
    </source>
</evidence>
<keyword evidence="1" id="KW-0812">Transmembrane</keyword>
<accession>A0A919PS97</accession>
<name>A0A919PS97_9ACTN</name>
<dbReference type="Proteomes" id="UP000660611">
    <property type="component" value="Unassembled WGS sequence"/>
</dbReference>
<reference evidence="2" key="1">
    <citation type="submission" date="2021-01" db="EMBL/GenBank/DDBJ databases">
        <title>Whole genome shotgun sequence of Dactylosporangium siamense NBRC 106093.</title>
        <authorList>
            <person name="Komaki H."/>
            <person name="Tamura T."/>
        </authorList>
    </citation>
    <scope>NUCLEOTIDE SEQUENCE</scope>
    <source>
        <strain evidence="2">NBRC 106093</strain>
    </source>
</reference>
<dbReference type="RefSeq" id="WP_203850921.1">
    <property type="nucleotide sequence ID" value="NZ_BAAAVW010000008.1"/>
</dbReference>
<evidence type="ECO:0000256" key="1">
    <source>
        <dbReference type="SAM" id="Phobius"/>
    </source>
</evidence>
<protein>
    <submittedName>
        <fullName evidence="2">Uncharacterized protein</fullName>
    </submittedName>
</protein>
<dbReference type="AlphaFoldDB" id="A0A919PS97"/>
<organism evidence="2 3">
    <name type="scientific">Dactylosporangium siamense</name>
    <dbReference type="NCBI Taxonomy" id="685454"/>
    <lineage>
        <taxon>Bacteria</taxon>
        <taxon>Bacillati</taxon>
        <taxon>Actinomycetota</taxon>
        <taxon>Actinomycetes</taxon>
        <taxon>Micromonosporales</taxon>
        <taxon>Micromonosporaceae</taxon>
        <taxon>Dactylosporangium</taxon>
    </lineage>
</organism>
<keyword evidence="1" id="KW-0472">Membrane</keyword>
<keyword evidence="1" id="KW-1133">Transmembrane helix</keyword>
<sequence>MTDWVAVTSTSITGAGLVFAGWQLMIMNRAARMDRKVALDGVVASWRAVEAPREAQPDGNGVWLYEFQVHNPGRLPIDSVKIDWRFPCEVRRRRSGHLGKATKHLELTTPVVPGGGHRRWERRLVMNFAEAEACLQDTFAEVHFDDVAGRSRTNRWPRRRPVAA</sequence>
<proteinExistence type="predicted"/>
<dbReference type="EMBL" id="BONQ01000113">
    <property type="protein sequence ID" value="GIG49229.1"/>
    <property type="molecule type" value="Genomic_DNA"/>
</dbReference>
<comment type="caution">
    <text evidence="2">The sequence shown here is derived from an EMBL/GenBank/DDBJ whole genome shotgun (WGS) entry which is preliminary data.</text>
</comment>
<keyword evidence="3" id="KW-1185">Reference proteome</keyword>